<dbReference type="InterPro" id="IPR050177">
    <property type="entry name" value="Lipid_A_modif_metabolic_enz"/>
</dbReference>
<gene>
    <name evidence="2" type="ORF">SAMN02746041_02653</name>
</gene>
<dbReference type="InterPro" id="IPR036291">
    <property type="entry name" value="NAD(P)-bd_dom_sf"/>
</dbReference>
<dbReference type="AlphaFoldDB" id="A0A1W1XRB1"/>
<dbReference type="Pfam" id="PF01370">
    <property type="entry name" value="Epimerase"/>
    <property type="match status" value="1"/>
</dbReference>
<evidence type="ECO:0000259" key="1">
    <source>
        <dbReference type="Pfam" id="PF01370"/>
    </source>
</evidence>
<accession>A0A1W1XRB1</accession>
<dbReference type="Proteomes" id="UP000192783">
    <property type="component" value="Unassembled WGS sequence"/>
</dbReference>
<evidence type="ECO:0000313" key="3">
    <source>
        <dbReference type="Proteomes" id="UP000192783"/>
    </source>
</evidence>
<organism evidence="2 3">
    <name type="scientific">Desulfacinum hydrothermale DSM 13146</name>
    <dbReference type="NCBI Taxonomy" id="1121390"/>
    <lineage>
        <taxon>Bacteria</taxon>
        <taxon>Pseudomonadati</taxon>
        <taxon>Thermodesulfobacteriota</taxon>
        <taxon>Syntrophobacteria</taxon>
        <taxon>Syntrophobacterales</taxon>
        <taxon>Syntrophobacteraceae</taxon>
        <taxon>Desulfacinum</taxon>
    </lineage>
</organism>
<protein>
    <submittedName>
        <fullName evidence="2">UDP-glucose 4-epimerase</fullName>
    </submittedName>
</protein>
<proteinExistence type="predicted"/>
<reference evidence="2 3" key="1">
    <citation type="submission" date="2017-04" db="EMBL/GenBank/DDBJ databases">
        <authorList>
            <person name="Afonso C.L."/>
            <person name="Miller P.J."/>
            <person name="Scott M.A."/>
            <person name="Spackman E."/>
            <person name="Goraichik I."/>
            <person name="Dimitrov K.M."/>
            <person name="Suarez D.L."/>
            <person name="Swayne D.E."/>
        </authorList>
    </citation>
    <scope>NUCLEOTIDE SEQUENCE [LARGE SCALE GENOMIC DNA]</scope>
    <source>
        <strain evidence="2 3">DSM 13146</strain>
    </source>
</reference>
<evidence type="ECO:0000313" key="2">
    <source>
        <dbReference type="EMBL" id="SMC26503.1"/>
    </source>
</evidence>
<dbReference type="STRING" id="1121390.SAMN02746041_02653"/>
<dbReference type="CDD" id="cd05232">
    <property type="entry name" value="UDP_G4E_4_SDR_e"/>
    <property type="match status" value="1"/>
</dbReference>
<dbReference type="OrthoDB" id="9804595at2"/>
<dbReference type="InterPro" id="IPR001509">
    <property type="entry name" value="Epimerase_deHydtase"/>
</dbReference>
<sequence>MSERTVLVTGATGFVGRALVSVLSSRGHVVRSAVRRCGSGAPNEVAVGDLQAPNRDSLKDALAGSDAVVHLAARVHVMSDSEDDPLAVYRAVNVVATESVARMAAEVGVERFVFLSSIKVNGEGTPGGTAFTERDKPAPQDAYAVSKHEAERALHQVAQETGLQVVIVRPPLVYGPGVRANFLRLMNMVARCLPLPLGAVDNRRSLVGLTNLVDFLVTCLDHPMAVGETFLVSDGEDLSTPELIGRIAGAMGRPARLFPFPPGWLQAGGRLLGLEATVERLCGSLQVDIGKARGVLGWQPVSSVDEELARTADWYIQSRSDRRGR</sequence>
<dbReference type="Gene3D" id="3.40.50.720">
    <property type="entry name" value="NAD(P)-binding Rossmann-like Domain"/>
    <property type="match status" value="1"/>
</dbReference>
<dbReference type="EMBL" id="FWXF01000017">
    <property type="protein sequence ID" value="SMC26503.1"/>
    <property type="molecule type" value="Genomic_DNA"/>
</dbReference>
<feature type="domain" description="NAD-dependent epimerase/dehydratase" evidence="1">
    <location>
        <begin position="6"/>
        <end position="229"/>
    </location>
</feature>
<name>A0A1W1XRB1_9BACT</name>
<dbReference type="PANTHER" id="PTHR43245">
    <property type="entry name" value="BIFUNCTIONAL POLYMYXIN RESISTANCE PROTEIN ARNA"/>
    <property type="match status" value="1"/>
</dbReference>
<dbReference type="PANTHER" id="PTHR43245:SF58">
    <property type="entry name" value="BLL5923 PROTEIN"/>
    <property type="match status" value="1"/>
</dbReference>
<dbReference type="SUPFAM" id="SSF51735">
    <property type="entry name" value="NAD(P)-binding Rossmann-fold domains"/>
    <property type="match status" value="1"/>
</dbReference>
<keyword evidence="3" id="KW-1185">Reference proteome</keyword>
<dbReference type="RefSeq" id="WP_084058582.1">
    <property type="nucleotide sequence ID" value="NZ_FWXF01000017.1"/>
</dbReference>